<dbReference type="RefSeq" id="WP_012830459.1">
    <property type="nucleotide sequence ID" value="NC_013440.1"/>
</dbReference>
<evidence type="ECO:0000256" key="1">
    <source>
        <dbReference type="SAM" id="MobiDB-lite"/>
    </source>
</evidence>
<dbReference type="EMBL" id="CP001804">
    <property type="protein sequence ID" value="ACY17867.1"/>
    <property type="molecule type" value="Genomic_DNA"/>
</dbReference>
<dbReference type="Proteomes" id="UP000001880">
    <property type="component" value="Chromosome"/>
</dbReference>
<name>D0LYK1_HALO1</name>
<dbReference type="KEGG" id="hoh:Hoch_5383"/>
<keyword evidence="3" id="KW-1185">Reference proteome</keyword>
<reference evidence="2 3" key="1">
    <citation type="journal article" date="2010" name="Stand. Genomic Sci.">
        <title>Complete genome sequence of Haliangium ochraceum type strain (SMP-2).</title>
        <authorList>
            <consortium name="US DOE Joint Genome Institute (JGI-PGF)"/>
            <person name="Ivanova N."/>
            <person name="Daum C."/>
            <person name="Lang E."/>
            <person name="Abt B."/>
            <person name="Kopitz M."/>
            <person name="Saunders E."/>
            <person name="Lapidus A."/>
            <person name="Lucas S."/>
            <person name="Glavina Del Rio T."/>
            <person name="Nolan M."/>
            <person name="Tice H."/>
            <person name="Copeland A."/>
            <person name="Cheng J.F."/>
            <person name="Chen F."/>
            <person name="Bruce D."/>
            <person name="Goodwin L."/>
            <person name="Pitluck S."/>
            <person name="Mavromatis K."/>
            <person name="Pati A."/>
            <person name="Mikhailova N."/>
            <person name="Chen A."/>
            <person name="Palaniappan K."/>
            <person name="Land M."/>
            <person name="Hauser L."/>
            <person name="Chang Y.J."/>
            <person name="Jeffries C.D."/>
            <person name="Detter J.C."/>
            <person name="Brettin T."/>
            <person name="Rohde M."/>
            <person name="Goker M."/>
            <person name="Bristow J."/>
            <person name="Markowitz V."/>
            <person name="Eisen J.A."/>
            <person name="Hugenholtz P."/>
            <person name="Kyrpides N.C."/>
            <person name="Klenk H.P."/>
        </authorList>
    </citation>
    <scope>NUCLEOTIDE SEQUENCE [LARGE SCALE GENOMIC DNA]</scope>
    <source>
        <strain evidence="3">DSM 14365 / CIP 107738 / JCM 11303 / AJ 13395 / SMP-2</strain>
    </source>
</reference>
<proteinExistence type="predicted"/>
<dbReference type="HOGENOM" id="CLU_2422873_0_0_7"/>
<organism evidence="2 3">
    <name type="scientific">Haliangium ochraceum (strain DSM 14365 / JCM 11303 / SMP-2)</name>
    <dbReference type="NCBI Taxonomy" id="502025"/>
    <lineage>
        <taxon>Bacteria</taxon>
        <taxon>Pseudomonadati</taxon>
        <taxon>Myxococcota</taxon>
        <taxon>Polyangia</taxon>
        <taxon>Haliangiales</taxon>
        <taxon>Kofleriaceae</taxon>
        <taxon>Haliangium</taxon>
    </lineage>
</organism>
<feature type="region of interest" description="Disordered" evidence="1">
    <location>
        <begin position="54"/>
        <end position="91"/>
    </location>
</feature>
<evidence type="ECO:0000313" key="2">
    <source>
        <dbReference type="EMBL" id="ACY17867.1"/>
    </source>
</evidence>
<protein>
    <submittedName>
        <fullName evidence="2">Uncharacterized protein</fullName>
    </submittedName>
</protein>
<sequence>MSPLRKLAATFFLGCFLASSPGCLLEPVGDEAGWQDEALEAELEATAWDAYELADDDASAATEDTGADASNEPDEDGIWPDPFVDGEGEGQ</sequence>
<evidence type="ECO:0000313" key="3">
    <source>
        <dbReference type="Proteomes" id="UP000001880"/>
    </source>
</evidence>
<feature type="compositionally biased region" description="Low complexity" evidence="1">
    <location>
        <begin position="59"/>
        <end position="70"/>
    </location>
</feature>
<gene>
    <name evidence="2" type="ordered locus">Hoch_5383</name>
</gene>
<dbReference type="AlphaFoldDB" id="D0LYK1"/>
<accession>D0LYK1</accession>
<feature type="compositionally biased region" description="Acidic residues" evidence="1">
    <location>
        <begin position="71"/>
        <end position="91"/>
    </location>
</feature>